<dbReference type="PANTHER" id="PTHR46380:SF2">
    <property type="entry name" value="CYCLIN-D-BINDING MYB-LIKE TRANSCRIPTION FACTOR 1"/>
    <property type="match status" value="1"/>
</dbReference>
<dbReference type="PANTHER" id="PTHR46380">
    <property type="entry name" value="CYCLIN-D-BINDING MYB-LIKE TRANSCRIPTION FACTOR 1"/>
    <property type="match status" value="1"/>
</dbReference>
<evidence type="ECO:0000256" key="3">
    <source>
        <dbReference type="ARBA" id="ARBA00023242"/>
    </source>
</evidence>
<evidence type="ECO:0008006" key="9">
    <source>
        <dbReference type="Google" id="ProtNLM"/>
    </source>
</evidence>
<comment type="subcellular location">
    <subcellularLocation>
        <location evidence="1">Nucleus</location>
    </subcellularLocation>
</comment>
<evidence type="ECO:0000256" key="2">
    <source>
        <dbReference type="ARBA" id="ARBA00023125"/>
    </source>
</evidence>
<feature type="compositionally biased region" description="Polar residues" evidence="4">
    <location>
        <begin position="111"/>
        <end position="132"/>
    </location>
</feature>
<evidence type="ECO:0000259" key="5">
    <source>
        <dbReference type="PROSITE" id="PS50090"/>
    </source>
</evidence>
<keyword evidence="3" id="KW-0539">Nucleus</keyword>
<proteinExistence type="predicted"/>
<dbReference type="InterPro" id="IPR017930">
    <property type="entry name" value="Myb_dom"/>
</dbReference>
<feature type="compositionally biased region" description="Basic residues" evidence="4">
    <location>
        <begin position="67"/>
        <end position="76"/>
    </location>
</feature>
<name>A0AAE0I3H0_9PEZI</name>
<dbReference type="Pfam" id="PF13921">
    <property type="entry name" value="Myb_DNA-bind_6"/>
    <property type="match status" value="1"/>
</dbReference>
<organism evidence="7 8">
    <name type="scientific">Cercophora scortea</name>
    <dbReference type="NCBI Taxonomy" id="314031"/>
    <lineage>
        <taxon>Eukaryota</taxon>
        <taxon>Fungi</taxon>
        <taxon>Dikarya</taxon>
        <taxon>Ascomycota</taxon>
        <taxon>Pezizomycotina</taxon>
        <taxon>Sordariomycetes</taxon>
        <taxon>Sordariomycetidae</taxon>
        <taxon>Sordariales</taxon>
        <taxon>Lasiosphaeriaceae</taxon>
        <taxon>Cercophora</taxon>
    </lineage>
</organism>
<feature type="compositionally biased region" description="Polar residues" evidence="4">
    <location>
        <begin position="926"/>
        <end position="949"/>
    </location>
</feature>
<feature type="domain" description="Myb-like" evidence="5">
    <location>
        <begin position="639"/>
        <end position="705"/>
    </location>
</feature>
<accession>A0AAE0I3H0</accession>
<evidence type="ECO:0000256" key="4">
    <source>
        <dbReference type="SAM" id="MobiDB-lite"/>
    </source>
</evidence>
<dbReference type="SMART" id="SM00717">
    <property type="entry name" value="SANT"/>
    <property type="match status" value="2"/>
</dbReference>
<evidence type="ECO:0000313" key="7">
    <source>
        <dbReference type="EMBL" id="KAK3317889.1"/>
    </source>
</evidence>
<dbReference type="InterPro" id="IPR051651">
    <property type="entry name" value="DMTF1_DNA-bind_reg"/>
</dbReference>
<dbReference type="GO" id="GO:0005634">
    <property type="term" value="C:nucleus"/>
    <property type="evidence" value="ECO:0007669"/>
    <property type="project" value="UniProtKB-SubCell"/>
</dbReference>
<dbReference type="InterPro" id="IPR009057">
    <property type="entry name" value="Homeodomain-like_sf"/>
</dbReference>
<sequence length="1018" mass="114308">MDTPLTLEWLRARDPNVPAMPYHSARGQEPESEKKGKSKKRKSLAETAREEPVREDEEEDLAPEKEKRRKKEKKRSLHETAHESHLAENAEEELLPERKDKKRKKTKSLRQSLESIGHSQISHQSLEFSPSQHVDEAAGAANGAARVQSPTARKSSPRKNKDIDHEIAITIAEEEIEVPSSIMASKKRSHRDSNSRSPKRRRARSRSTAEDEAETTAYTKIGPENDVVENSQVSHFGDHGEGAQGRNLVEAPPDGEGALGDPDSPTAARKRRRDRAASSQPAVSLLDGDEAVAGQASDPDLGMDVDNADSLPSRLGNLLFTKSENEGDSPEEHGSIDFNAIESKSLGFNKTDEAEDDEMPDVGGPNGTSRLRTDDGENDDIDARGPSEDEEEEMRTSFVPPATSAKTPKSQKGKSRRPKEPFFSRERLEITRAFAELPLDGAATSPEPTRATTFQLHASIKDKQSVSSGTLERRSKKPEVAAASDVDGRFPRDKGHRSGDKKMIQSEEPESHYRMGPLSETERHQITAAVDTFRETQGLTWQELVTLIHERLNGDNNTVRHLLAAVQNACPSRPRKKLMEWCRQTWHKFVARGVWTEEQDEELLGLYKIHGKQWSKIGGIINRHQKDVRDRYRNYLACGGKANKDAWTEEEEKQLLEAVEHAIDAIKDQSPNEPVDKLINWEMISNAMNQKRTRLQCLDKWRRMGAAGALPDRIITKLPSGSSWRQDKARRQLRQVTAQDRFQLAEAIRFSDVLEDSKIKWKQIVEDTFNNRYLRQVLKVTWGRLREAVPGWEEKSTLQCARHICSMFEKDGNFGGIQDVDDEVVEESEHEPTSKPERRSEPEPASEPEPEPEPRTLGLTRKKHLAREQDALMSSAGTSKKSRKHRRPSNASEEVEEGVPRDMELDTAPEAEADMDVETASVDLGITTQDSASQYSQELPQLPKPSSGSEIPKRSRRNSSGFAAEQPSPKKRKKVKQITTPVKNKKASKEEKATDGRRSQSYGVVSSDMDDMEDIPAE</sequence>
<protein>
    <recommendedName>
        <fullName evidence="9">Myb transcription factor</fullName>
    </recommendedName>
</protein>
<feature type="compositionally biased region" description="Basic and acidic residues" evidence="4">
    <location>
        <begin position="77"/>
        <end position="88"/>
    </location>
</feature>
<feature type="compositionally biased region" description="Acidic residues" evidence="4">
    <location>
        <begin position="1008"/>
        <end position="1018"/>
    </location>
</feature>
<feature type="domain" description="Myb-like" evidence="5">
    <location>
        <begin position="587"/>
        <end position="636"/>
    </location>
</feature>
<feature type="region of interest" description="Disordered" evidence="4">
    <location>
        <begin position="824"/>
        <end position="1018"/>
    </location>
</feature>
<dbReference type="Proteomes" id="UP001286456">
    <property type="component" value="Unassembled WGS sequence"/>
</dbReference>
<feature type="compositionally biased region" description="Basic and acidic residues" evidence="4">
    <location>
        <begin position="830"/>
        <end position="842"/>
    </location>
</feature>
<evidence type="ECO:0000313" key="8">
    <source>
        <dbReference type="Proteomes" id="UP001286456"/>
    </source>
</evidence>
<feature type="compositionally biased region" description="Basic and acidic residues" evidence="4">
    <location>
        <begin position="987"/>
        <end position="998"/>
    </location>
</feature>
<dbReference type="PROSITE" id="PS50090">
    <property type="entry name" value="MYB_LIKE"/>
    <property type="match status" value="2"/>
</dbReference>
<dbReference type="CDD" id="cd00167">
    <property type="entry name" value="SANT"/>
    <property type="match status" value="2"/>
</dbReference>
<gene>
    <name evidence="7" type="ORF">B0T19DRAFT_405548</name>
</gene>
<feature type="compositionally biased region" description="Basic and acidic residues" evidence="4">
    <location>
        <begin position="26"/>
        <end position="35"/>
    </location>
</feature>
<reference evidence="7" key="1">
    <citation type="journal article" date="2023" name="Mol. Phylogenet. Evol.">
        <title>Genome-scale phylogeny and comparative genomics of the fungal order Sordariales.</title>
        <authorList>
            <person name="Hensen N."/>
            <person name="Bonometti L."/>
            <person name="Westerberg I."/>
            <person name="Brannstrom I.O."/>
            <person name="Guillou S."/>
            <person name="Cros-Aarteil S."/>
            <person name="Calhoun S."/>
            <person name="Haridas S."/>
            <person name="Kuo A."/>
            <person name="Mondo S."/>
            <person name="Pangilinan J."/>
            <person name="Riley R."/>
            <person name="LaButti K."/>
            <person name="Andreopoulos B."/>
            <person name="Lipzen A."/>
            <person name="Chen C."/>
            <person name="Yan M."/>
            <person name="Daum C."/>
            <person name="Ng V."/>
            <person name="Clum A."/>
            <person name="Steindorff A."/>
            <person name="Ohm R.A."/>
            <person name="Martin F."/>
            <person name="Silar P."/>
            <person name="Natvig D.O."/>
            <person name="Lalanne C."/>
            <person name="Gautier V."/>
            <person name="Ament-Velasquez S.L."/>
            <person name="Kruys A."/>
            <person name="Hutchinson M.I."/>
            <person name="Powell A.J."/>
            <person name="Barry K."/>
            <person name="Miller A.N."/>
            <person name="Grigoriev I.V."/>
            <person name="Debuchy R."/>
            <person name="Gladieux P."/>
            <person name="Hiltunen Thoren M."/>
            <person name="Johannesson H."/>
        </authorList>
    </citation>
    <scope>NUCLEOTIDE SEQUENCE</scope>
    <source>
        <strain evidence="7">SMH4131-1</strain>
    </source>
</reference>
<keyword evidence="8" id="KW-1185">Reference proteome</keyword>
<feature type="compositionally biased region" description="Basic and acidic residues" evidence="4">
    <location>
        <begin position="486"/>
        <end position="513"/>
    </location>
</feature>
<dbReference type="Gene3D" id="1.10.10.60">
    <property type="entry name" value="Homeodomain-like"/>
    <property type="match status" value="2"/>
</dbReference>
<feature type="compositionally biased region" description="Acidic residues" evidence="4">
    <location>
        <begin position="905"/>
        <end position="917"/>
    </location>
</feature>
<feature type="domain" description="HTH myb-type" evidence="6">
    <location>
        <begin position="587"/>
        <end position="640"/>
    </location>
</feature>
<dbReference type="AlphaFoldDB" id="A0AAE0I3H0"/>
<dbReference type="GO" id="GO:0003700">
    <property type="term" value="F:DNA-binding transcription factor activity"/>
    <property type="evidence" value="ECO:0007669"/>
    <property type="project" value="TreeGrafter"/>
</dbReference>
<evidence type="ECO:0000259" key="6">
    <source>
        <dbReference type="PROSITE" id="PS51294"/>
    </source>
</evidence>
<dbReference type="PROSITE" id="PS51294">
    <property type="entry name" value="HTH_MYB"/>
    <property type="match status" value="1"/>
</dbReference>
<feature type="region of interest" description="Disordered" evidence="4">
    <location>
        <begin position="1"/>
        <end position="426"/>
    </location>
</feature>
<dbReference type="GO" id="GO:0000976">
    <property type="term" value="F:transcription cis-regulatory region binding"/>
    <property type="evidence" value="ECO:0007669"/>
    <property type="project" value="TreeGrafter"/>
</dbReference>
<dbReference type="EMBL" id="JAUEPO010000007">
    <property type="protein sequence ID" value="KAK3317889.1"/>
    <property type="molecule type" value="Genomic_DNA"/>
</dbReference>
<reference evidence="7" key="2">
    <citation type="submission" date="2023-06" db="EMBL/GenBank/DDBJ databases">
        <authorList>
            <consortium name="Lawrence Berkeley National Laboratory"/>
            <person name="Haridas S."/>
            <person name="Hensen N."/>
            <person name="Bonometti L."/>
            <person name="Westerberg I."/>
            <person name="Brannstrom I.O."/>
            <person name="Guillou S."/>
            <person name="Cros-Aarteil S."/>
            <person name="Calhoun S."/>
            <person name="Kuo A."/>
            <person name="Mondo S."/>
            <person name="Pangilinan J."/>
            <person name="Riley R."/>
            <person name="Labutti K."/>
            <person name="Andreopoulos B."/>
            <person name="Lipzen A."/>
            <person name="Chen C."/>
            <person name="Yanf M."/>
            <person name="Daum C."/>
            <person name="Ng V."/>
            <person name="Clum A."/>
            <person name="Steindorff A."/>
            <person name="Ohm R."/>
            <person name="Martin F."/>
            <person name="Silar P."/>
            <person name="Natvig D."/>
            <person name="Lalanne C."/>
            <person name="Gautier V."/>
            <person name="Ament-Velasquez S.L."/>
            <person name="Kruys A."/>
            <person name="Hutchinson M.I."/>
            <person name="Powell A.J."/>
            <person name="Barry K."/>
            <person name="Miller A.N."/>
            <person name="Grigoriev I.V."/>
            <person name="Debuchy R."/>
            <person name="Gladieux P."/>
            <person name="Thoren M.H."/>
            <person name="Johannesson H."/>
        </authorList>
    </citation>
    <scope>NUCLEOTIDE SEQUENCE</scope>
    <source>
        <strain evidence="7">SMH4131-1</strain>
    </source>
</reference>
<keyword evidence="2" id="KW-0238">DNA-binding</keyword>
<dbReference type="InterPro" id="IPR001005">
    <property type="entry name" value="SANT/Myb"/>
</dbReference>
<feature type="region of interest" description="Disordered" evidence="4">
    <location>
        <begin position="461"/>
        <end position="519"/>
    </location>
</feature>
<feature type="compositionally biased region" description="Basic and acidic residues" evidence="4">
    <location>
        <begin position="371"/>
        <end position="387"/>
    </location>
</feature>
<comment type="caution">
    <text evidence="7">The sequence shown here is derived from an EMBL/GenBank/DDBJ whole genome shotgun (WGS) entry which is preliminary data.</text>
</comment>
<evidence type="ECO:0000256" key="1">
    <source>
        <dbReference type="ARBA" id="ARBA00004123"/>
    </source>
</evidence>
<dbReference type="SUPFAM" id="SSF46689">
    <property type="entry name" value="Homeodomain-like"/>
    <property type="match status" value="2"/>
</dbReference>
<feature type="compositionally biased region" description="Basic and acidic residues" evidence="4">
    <location>
        <begin position="43"/>
        <end position="52"/>
    </location>
</feature>